<dbReference type="InterPro" id="IPR029046">
    <property type="entry name" value="LolA/LolB/LppX"/>
</dbReference>
<protein>
    <submittedName>
        <fullName evidence="3">DUF2092 domain-containing protein</fullName>
    </submittedName>
</protein>
<keyword evidence="4" id="KW-1185">Reference proteome</keyword>
<keyword evidence="1" id="KW-0732">Signal</keyword>
<dbReference type="AlphaFoldDB" id="A0A5C8PUS3"/>
<evidence type="ECO:0000313" key="3">
    <source>
        <dbReference type="EMBL" id="TXL81765.1"/>
    </source>
</evidence>
<evidence type="ECO:0000256" key="2">
    <source>
        <dbReference type="SAM" id="MobiDB-lite"/>
    </source>
</evidence>
<name>A0A5C8PUS3_9HYPH</name>
<dbReference type="EMBL" id="VDUZ01000003">
    <property type="protein sequence ID" value="TXL81765.1"/>
    <property type="molecule type" value="Genomic_DNA"/>
</dbReference>
<evidence type="ECO:0000256" key="1">
    <source>
        <dbReference type="ARBA" id="ARBA00022729"/>
    </source>
</evidence>
<accession>A0A5C8PUS3</accession>
<gene>
    <name evidence="3" type="ORF">FHP25_03105</name>
</gene>
<proteinExistence type="predicted"/>
<dbReference type="Pfam" id="PF09865">
    <property type="entry name" value="DUF2092"/>
    <property type="match status" value="1"/>
</dbReference>
<dbReference type="OrthoDB" id="116979at2"/>
<comment type="caution">
    <text evidence="3">The sequence shown here is derived from an EMBL/GenBank/DDBJ whole genome shotgun (WGS) entry which is preliminary data.</text>
</comment>
<dbReference type="Proteomes" id="UP000321638">
    <property type="component" value="Unassembled WGS sequence"/>
</dbReference>
<dbReference type="InterPro" id="IPR019207">
    <property type="entry name" value="DUF2092"/>
</dbReference>
<organism evidence="3 4">
    <name type="scientific">Vineibacter terrae</name>
    <dbReference type="NCBI Taxonomy" id="2586908"/>
    <lineage>
        <taxon>Bacteria</taxon>
        <taxon>Pseudomonadati</taxon>
        <taxon>Pseudomonadota</taxon>
        <taxon>Alphaproteobacteria</taxon>
        <taxon>Hyphomicrobiales</taxon>
        <taxon>Vineibacter</taxon>
    </lineage>
</organism>
<feature type="region of interest" description="Disordered" evidence="2">
    <location>
        <begin position="248"/>
        <end position="271"/>
    </location>
</feature>
<dbReference type="SUPFAM" id="SSF89392">
    <property type="entry name" value="Prokaryotic lipoproteins and lipoprotein localization factors"/>
    <property type="match status" value="1"/>
</dbReference>
<reference evidence="3 4" key="1">
    <citation type="submission" date="2019-06" db="EMBL/GenBank/DDBJ databases">
        <title>New taxonomy in bacterial strain CC-CFT640, isolated from vineyard.</title>
        <authorList>
            <person name="Lin S.-Y."/>
            <person name="Tsai C.-F."/>
            <person name="Young C.-C."/>
        </authorList>
    </citation>
    <scope>NUCLEOTIDE SEQUENCE [LARGE SCALE GENOMIC DNA]</scope>
    <source>
        <strain evidence="3 4">CC-CFT640</strain>
    </source>
</reference>
<sequence length="271" mass="29530">MLVLAAGLAAAPDAVLAQAPKPKAAPSAPAAPTLEPASVEALKRLGEHLLTLQSFEITSVIAFDYVLDNDQKIQIGGTVRHRVRRPDRLRVDLATDVLDRVFQYDGKTLTVTAPKESYYAQVDAKPTIKETLAWAAQTFGVEMPLADLFDWGTPDAPHRRVREGFRVGKARIGGIECDHWAFRGPGHDWEIWIRAGDAPLPLKLSIVNTSDRARPRYEAILTWTEKADVADDVFVHAPAADARRIEFQPVAPTRGPAAPAPKGPATKGTPK</sequence>
<evidence type="ECO:0000313" key="4">
    <source>
        <dbReference type="Proteomes" id="UP000321638"/>
    </source>
</evidence>